<feature type="transmembrane region" description="Helical" evidence="8">
    <location>
        <begin position="227"/>
        <end position="248"/>
    </location>
</feature>
<feature type="transmembrane region" description="Helical" evidence="8">
    <location>
        <begin position="350"/>
        <end position="367"/>
    </location>
</feature>
<keyword evidence="10" id="KW-1185">Reference proteome</keyword>
<keyword evidence="4" id="KW-0808">Transferase</keyword>
<feature type="transmembrane region" description="Helical" evidence="8">
    <location>
        <begin position="374"/>
        <end position="397"/>
    </location>
</feature>
<feature type="transmembrane region" description="Helical" evidence="8">
    <location>
        <begin position="292"/>
        <end position="310"/>
    </location>
</feature>
<comment type="subcellular location">
    <subcellularLocation>
        <location evidence="1">Cell membrane</location>
        <topology evidence="1">Multi-pass membrane protein</topology>
    </subcellularLocation>
</comment>
<dbReference type="KEGG" id="spai:FPZ24_16090"/>
<dbReference type="PANTHER" id="PTHR33908:SF11">
    <property type="entry name" value="MEMBRANE PROTEIN"/>
    <property type="match status" value="1"/>
</dbReference>
<gene>
    <name evidence="9" type="ORF">FPZ24_16090</name>
</gene>
<evidence type="ECO:0000256" key="4">
    <source>
        <dbReference type="ARBA" id="ARBA00022679"/>
    </source>
</evidence>
<evidence type="ECO:0000256" key="1">
    <source>
        <dbReference type="ARBA" id="ARBA00004651"/>
    </source>
</evidence>
<dbReference type="EMBL" id="CP042306">
    <property type="protein sequence ID" value="QDZ08800.1"/>
    <property type="molecule type" value="Genomic_DNA"/>
</dbReference>
<evidence type="ECO:0000256" key="5">
    <source>
        <dbReference type="ARBA" id="ARBA00022692"/>
    </source>
</evidence>
<dbReference type="PANTHER" id="PTHR33908">
    <property type="entry name" value="MANNOSYLTRANSFERASE YKCB-RELATED"/>
    <property type="match status" value="1"/>
</dbReference>
<feature type="transmembrane region" description="Helical" evidence="8">
    <location>
        <begin position="107"/>
        <end position="127"/>
    </location>
</feature>
<dbReference type="GO" id="GO:0016763">
    <property type="term" value="F:pentosyltransferase activity"/>
    <property type="evidence" value="ECO:0007669"/>
    <property type="project" value="TreeGrafter"/>
</dbReference>
<evidence type="ECO:0000256" key="3">
    <source>
        <dbReference type="ARBA" id="ARBA00022676"/>
    </source>
</evidence>
<keyword evidence="5 8" id="KW-0812">Transmembrane</keyword>
<evidence type="ECO:0008006" key="11">
    <source>
        <dbReference type="Google" id="ProtNLM"/>
    </source>
</evidence>
<evidence type="ECO:0000313" key="10">
    <source>
        <dbReference type="Proteomes" id="UP000315673"/>
    </source>
</evidence>
<keyword evidence="6 8" id="KW-1133">Transmembrane helix</keyword>
<proteinExistence type="predicted"/>
<dbReference type="RefSeq" id="WP_146573699.1">
    <property type="nucleotide sequence ID" value="NZ_CP042306.1"/>
</dbReference>
<keyword evidence="7 8" id="KW-0472">Membrane</keyword>
<evidence type="ECO:0000256" key="2">
    <source>
        <dbReference type="ARBA" id="ARBA00022475"/>
    </source>
</evidence>
<organism evidence="9 10">
    <name type="scientific">Sphingomonas panacisoli</name>
    <dbReference type="NCBI Taxonomy" id="1813879"/>
    <lineage>
        <taxon>Bacteria</taxon>
        <taxon>Pseudomonadati</taxon>
        <taxon>Pseudomonadota</taxon>
        <taxon>Alphaproteobacteria</taxon>
        <taxon>Sphingomonadales</taxon>
        <taxon>Sphingomonadaceae</taxon>
        <taxon>Sphingomonas</taxon>
    </lineage>
</organism>
<evidence type="ECO:0000256" key="6">
    <source>
        <dbReference type="ARBA" id="ARBA00022989"/>
    </source>
</evidence>
<feature type="transmembrane region" description="Helical" evidence="8">
    <location>
        <begin position="317"/>
        <end position="338"/>
    </location>
</feature>
<feature type="transmembrane region" description="Helical" evidence="8">
    <location>
        <begin position="429"/>
        <end position="450"/>
    </location>
</feature>
<reference evidence="9 10" key="1">
    <citation type="submission" date="2019-07" db="EMBL/GenBank/DDBJ databases">
        <title>Full genome sequence of Sphingomonas sp. 4R-6-7(HKS19).</title>
        <authorList>
            <person name="Im W.-T."/>
        </authorList>
    </citation>
    <scope>NUCLEOTIDE SEQUENCE [LARGE SCALE GENOMIC DNA]</scope>
    <source>
        <strain evidence="9 10">HKS19</strain>
    </source>
</reference>
<feature type="transmembrane region" description="Helical" evidence="8">
    <location>
        <begin position="190"/>
        <end position="215"/>
    </location>
</feature>
<accession>A0A5B8LNX2</accession>
<keyword evidence="2" id="KW-1003">Cell membrane</keyword>
<dbReference type="InterPro" id="IPR050297">
    <property type="entry name" value="LipidA_mod_glycosyltrf_83"/>
</dbReference>
<dbReference type="OrthoDB" id="7584929at2"/>
<dbReference type="PROSITE" id="PS51257">
    <property type="entry name" value="PROKAR_LIPOPROTEIN"/>
    <property type="match status" value="1"/>
</dbReference>
<protein>
    <recommendedName>
        <fullName evidence="11">Glycosyltransferase RgtA/B/C/D-like domain-containing protein</fullName>
    </recommendedName>
</protein>
<name>A0A5B8LNX2_9SPHN</name>
<evidence type="ECO:0000256" key="7">
    <source>
        <dbReference type="ARBA" id="ARBA00023136"/>
    </source>
</evidence>
<keyword evidence="3" id="KW-0328">Glycosyltransferase</keyword>
<dbReference type="GO" id="GO:0009103">
    <property type="term" value="P:lipopolysaccharide biosynthetic process"/>
    <property type="evidence" value="ECO:0007669"/>
    <property type="project" value="UniProtKB-ARBA"/>
</dbReference>
<feature type="transmembrane region" description="Helical" evidence="8">
    <location>
        <begin position="160"/>
        <end position="178"/>
    </location>
</feature>
<sequence>MRARILLFALVWLSCAWFGSWALNPNNSTRMFAAIGLVERGDARIDEFRDLTIDKAEFDGHVYLDKAPGMTLLALPAAAVAEHITARPPIPPTVWDRNFEQWMTVRLRLAVASVSAILTALAAVALYDLALTLTASTGAALFGAVAFALGTPIWGWSTTLFGHAPVADLLVIAVWALWRAGEERPVAFAAIAGAALGLAVLIEFQAVLAGSIVALWGAFRLRRPAPLAAAALAGAAMLLVPLVAYNMIAFGTPFRLGYEGVNGFPGMKEGLFGLTSPKFAVLAEIIIGMRRGILWVAPILILAPFGLWQLAKRQGGLAVTLASAAIVVLLVNAAYVYWDGGHSTGPRHSVPAIGMLAIGLAVYWASLDYWWERALAATILALSVAINLVIAAANITAPDEFSFPLWDPILKTDWATGTLRTLPGDFLGWSPYAGVALYLCLAIPLGLMLWRAVHVEGNR</sequence>
<evidence type="ECO:0000313" key="9">
    <source>
        <dbReference type="EMBL" id="QDZ08800.1"/>
    </source>
</evidence>
<dbReference type="AlphaFoldDB" id="A0A5B8LNX2"/>
<dbReference type="GO" id="GO:0005886">
    <property type="term" value="C:plasma membrane"/>
    <property type="evidence" value="ECO:0007669"/>
    <property type="project" value="UniProtKB-SubCell"/>
</dbReference>
<feature type="transmembrane region" description="Helical" evidence="8">
    <location>
        <begin position="133"/>
        <end position="153"/>
    </location>
</feature>
<dbReference type="Proteomes" id="UP000315673">
    <property type="component" value="Chromosome"/>
</dbReference>
<evidence type="ECO:0000256" key="8">
    <source>
        <dbReference type="SAM" id="Phobius"/>
    </source>
</evidence>